<dbReference type="Gene3D" id="3.80.10.10">
    <property type="entry name" value="Ribonuclease Inhibitor"/>
    <property type="match status" value="1"/>
</dbReference>
<protein>
    <submittedName>
        <fullName evidence="2">FTH domain-containing protein</fullName>
    </submittedName>
</protein>
<dbReference type="WBParaSite" id="Pan_g9491.t1">
    <property type="protein sequence ID" value="Pan_g9491.t1"/>
    <property type="gene ID" value="Pan_g9491"/>
</dbReference>
<keyword evidence="1" id="KW-1185">Reference proteome</keyword>
<sequence>MPYPILTLSHPFSRRLCQLLTPEELENLQLAAGPEIRNLKPIVQSFYDQNPQFRFFEDAAKVLLYLKDIDEITDNYTLSLLKCETLTFIEVTDLQFKNSDFSHIYFKANELAFQKCHLTVDYLKYVASIINAHGLLKLCLSISNDLDDDINFAFVFKTFPNLNDLSVGRAYNGWVNDLLNTNVTDLRSFSVYHNNYEELFSFKASDLHRFIKKQLPNFVVKMNVQCEPDATDDDLKKVKKKMKKLMTRRFRFRTSQFGKLKVLIYYYANPHFQNIACFYC</sequence>
<dbReference type="AlphaFoldDB" id="A0A7E4WD10"/>
<dbReference type="Proteomes" id="UP000492821">
    <property type="component" value="Unassembled WGS sequence"/>
</dbReference>
<reference evidence="2" key="2">
    <citation type="submission" date="2020-10" db="UniProtKB">
        <authorList>
            <consortium name="WormBaseParasite"/>
        </authorList>
    </citation>
    <scope>IDENTIFICATION</scope>
</reference>
<proteinExistence type="predicted"/>
<dbReference type="InterPro" id="IPR032675">
    <property type="entry name" value="LRR_dom_sf"/>
</dbReference>
<evidence type="ECO:0000313" key="1">
    <source>
        <dbReference type="Proteomes" id="UP000492821"/>
    </source>
</evidence>
<reference evidence="1" key="1">
    <citation type="journal article" date="2013" name="Genetics">
        <title>The draft genome and transcriptome of Panagrellus redivivus are shaped by the harsh demands of a free-living lifestyle.</title>
        <authorList>
            <person name="Srinivasan J."/>
            <person name="Dillman A.R."/>
            <person name="Macchietto M.G."/>
            <person name="Heikkinen L."/>
            <person name="Lakso M."/>
            <person name="Fracchia K.M."/>
            <person name="Antoshechkin I."/>
            <person name="Mortazavi A."/>
            <person name="Wong G."/>
            <person name="Sternberg P.W."/>
        </authorList>
    </citation>
    <scope>NUCLEOTIDE SEQUENCE [LARGE SCALE GENOMIC DNA]</scope>
    <source>
        <strain evidence="1">MT8872</strain>
    </source>
</reference>
<evidence type="ECO:0000313" key="2">
    <source>
        <dbReference type="WBParaSite" id="Pan_g9491.t1"/>
    </source>
</evidence>
<organism evidence="1 2">
    <name type="scientific">Panagrellus redivivus</name>
    <name type="common">Microworm</name>
    <dbReference type="NCBI Taxonomy" id="6233"/>
    <lineage>
        <taxon>Eukaryota</taxon>
        <taxon>Metazoa</taxon>
        <taxon>Ecdysozoa</taxon>
        <taxon>Nematoda</taxon>
        <taxon>Chromadorea</taxon>
        <taxon>Rhabditida</taxon>
        <taxon>Tylenchina</taxon>
        <taxon>Panagrolaimomorpha</taxon>
        <taxon>Panagrolaimoidea</taxon>
        <taxon>Panagrolaimidae</taxon>
        <taxon>Panagrellus</taxon>
    </lineage>
</organism>
<name>A0A7E4WD10_PANRE</name>
<accession>A0A7E4WD10</accession>